<dbReference type="PANTHER" id="PTHR15197">
    <property type="entry name" value="COILIN P80"/>
    <property type="match status" value="1"/>
</dbReference>
<dbReference type="GO" id="GO:0030619">
    <property type="term" value="F:U1 snRNA binding"/>
    <property type="evidence" value="ECO:0007669"/>
    <property type="project" value="TreeGrafter"/>
</dbReference>
<evidence type="ECO:0000256" key="1">
    <source>
        <dbReference type="SAM" id="MobiDB-lite"/>
    </source>
</evidence>
<feature type="compositionally biased region" description="Basic residues" evidence="1">
    <location>
        <begin position="180"/>
        <end position="191"/>
    </location>
</feature>
<dbReference type="Proteomes" id="UP000734854">
    <property type="component" value="Unassembled WGS sequence"/>
</dbReference>
<name>A0A8J5HX37_ZINOF</name>
<feature type="region of interest" description="Disordered" evidence="1">
    <location>
        <begin position="155"/>
        <end position="194"/>
    </location>
</feature>
<dbReference type="EMBL" id="JACMSC010000002">
    <property type="protein sequence ID" value="KAG6531755.1"/>
    <property type="molecule type" value="Genomic_DNA"/>
</dbReference>
<organism evidence="4 5">
    <name type="scientific">Zingiber officinale</name>
    <name type="common">Ginger</name>
    <name type="synonym">Amomum zingiber</name>
    <dbReference type="NCBI Taxonomy" id="94328"/>
    <lineage>
        <taxon>Eukaryota</taxon>
        <taxon>Viridiplantae</taxon>
        <taxon>Streptophyta</taxon>
        <taxon>Embryophyta</taxon>
        <taxon>Tracheophyta</taxon>
        <taxon>Spermatophyta</taxon>
        <taxon>Magnoliopsida</taxon>
        <taxon>Liliopsida</taxon>
        <taxon>Zingiberales</taxon>
        <taxon>Zingiberaceae</taxon>
        <taxon>Zingiber</taxon>
    </lineage>
</organism>
<dbReference type="GO" id="GO:0030620">
    <property type="term" value="F:U2 snRNA binding"/>
    <property type="evidence" value="ECO:0007669"/>
    <property type="project" value="TreeGrafter"/>
</dbReference>
<evidence type="ECO:0008006" key="6">
    <source>
        <dbReference type="Google" id="ProtNLM"/>
    </source>
</evidence>
<feature type="region of interest" description="Disordered" evidence="1">
    <location>
        <begin position="621"/>
        <end position="644"/>
    </location>
</feature>
<feature type="domain" description="Coilin N-terminal" evidence="2">
    <location>
        <begin position="6"/>
        <end position="185"/>
    </location>
</feature>
<dbReference type="InterPro" id="IPR031722">
    <property type="entry name" value="Coilin_N"/>
</dbReference>
<reference evidence="4 5" key="1">
    <citation type="submission" date="2020-08" db="EMBL/GenBank/DDBJ databases">
        <title>Plant Genome Project.</title>
        <authorList>
            <person name="Zhang R.-G."/>
        </authorList>
    </citation>
    <scope>NUCLEOTIDE SEQUENCE [LARGE SCALE GENOMIC DNA]</scope>
    <source>
        <tissue evidence="4">Rhizome</tissue>
    </source>
</reference>
<protein>
    <recommendedName>
        <fullName evidence="6">Coilin</fullName>
    </recommendedName>
</protein>
<dbReference type="Pfam" id="PF23086">
    <property type="entry name" value="Tudor_Coilin"/>
    <property type="match status" value="1"/>
</dbReference>
<evidence type="ECO:0000259" key="2">
    <source>
        <dbReference type="Pfam" id="PF15862"/>
    </source>
</evidence>
<dbReference type="AlphaFoldDB" id="A0A8J5HX37"/>
<feature type="domain" description="Coilin tudor" evidence="3">
    <location>
        <begin position="439"/>
        <end position="530"/>
    </location>
</feature>
<keyword evidence="5" id="KW-1185">Reference proteome</keyword>
<dbReference type="InterPro" id="IPR056398">
    <property type="entry name" value="Tudor_Coilin"/>
</dbReference>
<evidence type="ECO:0000313" key="4">
    <source>
        <dbReference type="EMBL" id="KAG6531755.1"/>
    </source>
</evidence>
<evidence type="ECO:0000313" key="5">
    <source>
        <dbReference type="Proteomes" id="UP000734854"/>
    </source>
</evidence>
<evidence type="ECO:0000259" key="3">
    <source>
        <dbReference type="Pfam" id="PF23086"/>
    </source>
</evidence>
<dbReference type="GO" id="GO:0015030">
    <property type="term" value="C:Cajal body"/>
    <property type="evidence" value="ECO:0007669"/>
    <property type="project" value="TreeGrafter"/>
</dbReference>
<dbReference type="InterPro" id="IPR024822">
    <property type="entry name" value="Coilin"/>
</dbReference>
<accession>A0A8J5HX37</accession>
<dbReference type="PANTHER" id="PTHR15197:SF0">
    <property type="entry name" value="COILIN"/>
    <property type="match status" value="1"/>
</dbReference>
<gene>
    <name evidence="4" type="ORF">ZIOFF_005575</name>
</gene>
<comment type="caution">
    <text evidence="4">The sequence shown here is derived from an EMBL/GenBank/DDBJ whole genome shotgun (WGS) entry which is preliminary data.</text>
</comment>
<feature type="region of interest" description="Disordered" evidence="1">
    <location>
        <begin position="584"/>
        <end position="605"/>
    </location>
</feature>
<sequence>MEEGTVRLRVEFDDHLLTESQKSEGFVRCWLLVRSDFTTVSDVAAHILRTFALDGTCPDGIILSMDDFVLPLFESTGIFKNSDKVRVSKKLDKKKKLLEIGGEACHIQNSDIVEKRPILLCDELLTVQDSQEDIRLFIAIPCKNKTIENAYAEEERTTNMPTEEINLKRKRKQSDELQNSKKKKSKLHRLKQTNTTANLKENIHPEQHKSLTLEEACITSSGEEKFSKLITSHSDDYKDWSTTKGKSESLRCCILKKKLKLYNSKKTIITADQEENLHAEQQKSLALDEALNLSNGNEIFDKTTSQNDDQNDCSIATQESFLMLGPASSVTLFSGLYQIRICILVFRSEHVDNSHKIPPELHTGDTKKLPSRSARRKKAKRQWRRQAEQKVEEVQVQILTNDEQNTSSDYEAVDETADREEEIIPVIVRPGHIRFESLVLVKEGDMLVYRLVELSSSWCPEISPFRVGKVSSYDPISENIVMVLVPEYPILKKDKDAEESPLQADSALYNEDGSLEIKYTSLLDVRLFKEQYPDSLQNEKSDVGRSNNWAVETNSKQSATPLSDAGPSTGWEQIELALDEKKSQLQNSEVASMPKKQSHESTAPWSYRALRRSALGPTLALLRNNGNDAGPVGENASAEDFNTK</sequence>
<dbReference type="GO" id="GO:0000387">
    <property type="term" value="P:spliceosomal snRNP assembly"/>
    <property type="evidence" value="ECO:0007669"/>
    <property type="project" value="TreeGrafter"/>
</dbReference>
<dbReference type="Pfam" id="PF15862">
    <property type="entry name" value="Coilin_N"/>
    <property type="match status" value="1"/>
</dbReference>
<proteinExistence type="predicted"/>